<keyword evidence="1" id="KW-0175">Coiled coil</keyword>
<dbReference type="PANTHER" id="PTHR34415">
    <property type="entry name" value="INTEGRASE CATALYTIC DOMAIN-CONTAINING PROTEIN"/>
    <property type="match status" value="1"/>
</dbReference>
<dbReference type="VEuPathDB" id="FungiDB:RhiirA1_487160"/>
<dbReference type="VEuPathDB" id="FungiDB:FUN_011642"/>
<dbReference type="PANTHER" id="PTHR34415:SF1">
    <property type="entry name" value="INTEGRASE CATALYTIC DOMAIN-CONTAINING PROTEIN"/>
    <property type="match status" value="1"/>
</dbReference>
<gene>
    <name evidence="2" type="ORF">RhiirC2_844834</name>
</gene>
<name>A0A2N1NSI0_9GLOM</name>
<dbReference type="AlphaFoldDB" id="A0A2N1NSI0"/>
<reference evidence="2 3" key="1">
    <citation type="submission" date="2016-04" db="EMBL/GenBank/DDBJ databases">
        <title>Genome analyses suggest a sexual origin of heterokaryosis in a supposedly ancient asexual fungus.</title>
        <authorList>
            <person name="Ropars J."/>
            <person name="Sedzielewska K."/>
            <person name="Noel J."/>
            <person name="Charron P."/>
            <person name="Farinelli L."/>
            <person name="Marton T."/>
            <person name="Kruger M."/>
            <person name="Pelin A."/>
            <person name="Brachmann A."/>
            <person name="Corradi N."/>
        </authorList>
    </citation>
    <scope>NUCLEOTIDE SEQUENCE [LARGE SCALE GENOMIC DNA]</scope>
    <source>
        <strain evidence="2 3">C2</strain>
    </source>
</reference>
<sequence length="372" mass="43819">MRGNVTNNQKLPDTAFRIQDAVEFITAESENTGYVSFETKLTLLPRKRGGRKCEKKDIDEHEELAQKLKTELNKNDIEAQTKKLQTINCCSKMCLQNLIFQDNALITYQKFQNLNNNQKDMFLFGIITATARNETTTKGQKRFKLSSEYIFEGIKICNLAFLIIYGIGEKYWRNIRNHFMQHGISPRIHKAIGKVSNFALSFEKVLEVISFITNYGNIYGLPSPGRHFREDTLPITFLPASESYSSLYRLYKSAIEDDENQRIIHLATFWRICDLYSKCKEMCFNSKYWSEQESESRVAEWNYHFQWAGKEREFYRNCIQLSKTFIRQIPNYPNLLRPNEPNTLDFENHISWDYAEQIKIPYSSQQEVCFNY</sequence>
<evidence type="ECO:0000313" key="2">
    <source>
        <dbReference type="EMBL" id="PKK76843.1"/>
    </source>
</evidence>
<dbReference type="EMBL" id="LLXL01000162">
    <property type="protein sequence ID" value="PKK76843.1"/>
    <property type="molecule type" value="Genomic_DNA"/>
</dbReference>
<protein>
    <submittedName>
        <fullName evidence="2">Uncharacterized protein</fullName>
    </submittedName>
</protein>
<proteinExistence type="predicted"/>
<evidence type="ECO:0000256" key="1">
    <source>
        <dbReference type="SAM" id="Coils"/>
    </source>
</evidence>
<reference evidence="2 3" key="2">
    <citation type="submission" date="2017-10" db="EMBL/GenBank/DDBJ databases">
        <title>Extensive intraspecific genome diversity in a model arbuscular mycorrhizal fungus.</title>
        <authorList>
            <person name="Chen E.C.H."/>
            <person name="Morin E."/>
            <person name="Baudet D."/>
            <person name="Noel J."/>
            <person name="Ndikumana S."/>
            <person name="Charron P."/>
            <person name="St-Onge C."/>
            <person name="Giorgi J."/>
            <person name="Grigoriev I.V."/>
            <person name="Roux C."/>
            <person name="Martin F.M."/>
            <person name="Corradi N."/>
        </authorList>
    </citation>
    <scope>NUCLEOTIDE SEQUENCE [LARGE SCALE GENOMIC DNA]</scope>
    <source>
        <strain evidence="2 3">C2</strain>
    </source>
</reference>
<evidence type="ECO:0000313" key="3">
    <source>
        <dbReference type="Proteomes" id="UP000233469"/>
    </source>
</evidence>
<organism evidence="2 3">
    <name type="scientific">Rhizophagus irregularis</name>
    <dbReference type="NCBI Taxonomy" id="588596"/>
    <lineage>
        <taxon>Eukaryota</taxon>
        <taxon>Fungi</taxon>
        <taxon>Fungi incertae sedis</taxon>
        <taxon>Mucoromycota</taxon>
        <taxon>Glomeromycotina</taxon>
        <taxon>Glomeromycetes</taxon>
        <taxon>Glomerales</taxon>
        <taxon>Glomeraceae</taxon>
        <taxon>Rhizophagus</taxon>
    </lineage>
</organism>
<accession>A0A2N1NSI0</accession>
<dbReference type="Proteomes" id="UP000233469">
    <property type="component" value="Unassembled WGS sequence"/>
</dbReference>
<feature type="coiled-coil region" evidence="1">
    <location>
        <begin position="51"/>
        <end position="78"/>
    </location>
</feature>
<comment type="caution">
    <text evidence="2">The sequence shown here is derived from an EMBL/GenBank/DDBJ whole genome shotgun (WGS) entry which is preliminary data.</text>
</comment>